<dbReference type="Proteomes" id="UP001258017">
    <property type="component" value="Unassembled WGS sequence"/>
</dbReference>
<evidence type="ECO:0000313" key="2">
    <source>
        <dbReference type="Proteomes" id="UP001258017"/>
    </source>
</evidence>
<dbReference type="AlphaFoldDB" id="A0AAD9RMQ6"/>
<reference evidence="1" key="1">
    <citation type="submission" date="2021-08" db="EMBL/GenBank/DDBJ databases">
        <authorList>
            <person name="Misof B."/>
            <person name="Oliver O."/>
            <person name="Podsiadlowski L."/>
            <person name="Donath A."/>
            <person name="Peters R."/>
            <person name="Mayer C."/>
            <person name="Rust J."/>
            <person name="Gunkel S."/>
            <person name="Lesny P."/>
            <person name="Martin S."/>
            <person name="Oeyen J.P."/>
            <person name="Petersen M."/>
            <person name="Panagiotis P."/>
            <person name="Wilbrandt J."/>
            <person name="Tanja T."/>
        </authorList>
    </citation>
    <scope>NUCLEOTIDE SEQUENCE</scope>
    <source>
        <strain evidence="1">GBR_01_08_01A</strain>
        <tissue evidence="1">Thorax + abdomen</tissue>
    </source>
</reference>
<protein>
    <submittedName>
        <fullName evidence="1">Uncharacterized protein</fullName>
    </submittedName>
</protein>
<accession>A0AAD9RMQ6</accession>
<evidence type="ECO:0000313" key="1">
    <source>
        <dbReference type="EMBL" id="KAK2581961.1"/>
    </source>
</evidence>
<name>A0AAD9RMQ6_9HYME</name>
<reference evidence="1" key="2">
    <citation type="journal article" date="2023" name="Commun. Biol.">
        <title>Intrasexual cuticular hydrocarbon dimorphism in a wasp sheds light on hydrocarbon biosynthesis genes in Hymenoptera.</title>
        <authorList>
            <person name="Moris V.C."/>
            <person name="Podsiadlowski L."/>
            <person name="Martin S."/>
            <person name="Oeyen J.P."/>
            <person name="Donath A."/>
            <person name="Petersen M."/>
            <person name="Wilbrandt J."/>
            <person name="Misof B."/>
            <person name="Liedtke D."/>
            <person name="Thamm M."/>
            <person name="Scheiner R."/>
            <person name="Schmitt T."/>
            <person name="Niehuis O."/>
        </authorList>
    </citation>
    <scope>NUCLEOTIDE SEQUENCE</scope>
    <source>
        <strain evidence="1">GBR_01_08_01A</strain>
    </source>
</reference>
<comment type="caution">
    <text evidence="1">The sequence shown here is derived from an EMBL/GenBank/DDBJ whole genome shotgun (WGS) entry which is preliminary data.</text>
</comment>
<keyword evidence="2" id="KW-1185">Reference proteome</keyword>
<organism evidence="1 2">
    <name type="scientific">Odynerus spinipes</name>
    <dbReference type="NCBI Taxonomy" id="1348599"/>
    <lineage>
        <taxon>Eukaryota</taxon>
        <taxon>Metazoa</taxon>
        <taxon>Ecdysozoa</taxon>
        <taxon>Arthropoda</taxon>
        <taxon>Hexapoda</taxon>
        <taxon>Insecta</taxon>
        <taxon>Pterygota</taxon>
        <taxon>Neoptera</taxon>
        <taxon>Endopterygota</taxon>
        <taxon>Hymenoptera</taxon>
        <taxon>Apocrita</taxon>
        <taxon>Aculeata</taxon>
        <taxon>Vespoidea</taxon>
        <taxon>Vespidae</taxon>
        <taxon>Eumeninae</taxon>
        <taxon>Odynerus</taxon>
    </lineage>
</organism>
<proteinExistence type="predicted"/>
<dbReference type="EMBL" id="JAIFRP010000038">
    <property type="protein sequence ID" value="KAK2581961.1"/>
    <property type="molecule type" value="Genomic_DNA"/>
</dbReference>
<gene>
    <name evidence="1" type="ORF">KPH14_002401</name>
</gene>
<sequence length="124" mass="14304">MKRNSRKSRETIARPLARHGSSLDHDRIGYDHLHFSCDLREADVALPKKVVEGGRKALTFFQLLANSRIKDELSRSLFVSRKRIEEDWPNREENRKVASKFSRLTLRTSSSSSSSSKPLQRYAC</sequence>